<dbReference type="InterPro" id="IPR011882">
    <property type="entry name" value="PaaC"/>
</dbReference>
<gene>
    <name evidence="1" type="primary">paaC</name>
    <name evidence="1" type="ORF">J9317_01745</name>
</gene>
<dbReference type="PANTHER" id="PTHR30458:SF0">
    <property type="entry name" value="1,2-PHENYLACETYL-COA EPOXIDASE, SUBUNIT C"/>
    <property type="match status" value="1"/>
</dbReference>
<dbReference type="EC" id="1.14.13.149" evidence="1"/>
<dbReference type="InterPro" id="IPR012347">
    <property type="entry name" value="Ferritin-like"/>
</dbReference>
<dbReference type="NCBIfam" id="TIGR02158">
    <property type="entry name" value="PA_CoA_Oxy3"/>
    <property type="match status" value="1"/>
</dbReference>
<comment type="caution">
    <text evidence="1">The sequence shown here is derived from an EMBL/GenBank/DDBJ whole genome shotgun (WGS) entry which is preliminary data.</text>
</comment>
<dbReference type="PANTHER" id="PTHR30458">
    <property type="entry name" value="PHENYLACETIC ACID DEGRADATION PROTEIN PAA"/>
    <property type="match status" value="1"/>
</dbReference>
<organism evidence="1 2">
    <name type="scientific">Metabacillus flavus</name>
    <dbReference type="NCBI Taxonomy" id="2823519"/>
    <lineage>
        <taxon>Bacteria</taxon>
        <taxon>Bacillati</taxon>
        <taxon>Bacillota</taxon>
        <taxon>Bacilli</taxon>
        <taxon>Bacillales</taxon>
        <taxon>Bacillaceae</taxon>
        <taxon>Metabacillus</taxon>
    </lineage>
</organism>
<keyword evidence="2" id="KW-1185">Reference proteome</keyword>
<dbReference type="Gene3D" id="1.20.1260.10">
    <property type="match status" value="1"/>
</dbReference>
<sequence length="274" mass="31364">MTNVHDALEAKQNDDYMKALSELLLQLADDDFITAYRGSEWLGLAPHIEEDIAFSSINQDTMGHAAIYYQLLEQLGFGPADALAHSRHLHERRNAIILEVVNGPGTYLEEPRYDWAFTVVRNYFYDLYKKIKLESLKNSSYEPLAETAVKINMEQYYHLMHWETWFRQLTLSGGEAKTRMVRAIEKVWQDFEGVLTFGAIGGELAKHGLIEGEELLKKRFYSKIKLIFEQVQLPEPAPCGMKSGNGRNGEHTEDLKSALEVLSEVYRSDPSAVW</sequence>
<evidence type="ECO:0000313" key="1">
    <source>
        <dbReference type="EMBL" id="MBS2967501.1"/>
    </source>
</evidence>
<dbReference type="InterPro" id="IPR052703">
    <property type="entry name" value="Aromatic_CoA_ox/epox"/>
</dbReference>
<dbReference type="Pfam" id="PF05138">
    <property type="entry name" value="PaaA_PaaC"/>
    <property type="match status" value="1"/>
</dbReference>
<protein>
    <submittedName>
        <fullName evidence="1">Phenylacetate-CoA oxygenase subunit PaaC</fullName>
        <ecNumber evidence="1">1.14.13.149</ecNumber>
    </submittedName>
</protein>
<proteinExistence type="predicted"/>
<evidence type="ECO:0000313" key="2">
    <source>
        <dbReference type="Proteomes" id="UP000682403"/>
    </source>
</evidence>
<dbReference type="RefSeq" id="WP_211555991.1">
    <property type="nucleotide sequence ID" value="NZ_JAGVRK010000001.1"/>
</dbReference>
<keyword evidence="1" id="KW-0560">Oxidoreductase</keyword>
<accession>A0ABS5L9U8</accession>
<dbReference type="InterPro" id="IPR007814">
    <property type="entry name" value="PaaA_PaaC"/>
</dbReference>
<dbReference type="Proteomes" id="UP000682403">
    <property type="component" value="Unassembled WGS sequence"/>
</dbReference>
<dbReference type="SUPFAM" id="SSF47240">
    <property type="entry name" value="Ferritin-like"/>
    <property type="match status" value="1"/>
</dbReference>
<dbReference type="EMBL" id="JAGVRK010000001">
    <property type="protein sequence ID" value="MBS2967501.1"/>
    <property type="molecule type" value="Genomic_DNA"/>
</dbReference>
<reference evidence="1 2" key="1">
    <citation type="submission" date="2021-04" db="EMBL/GenBank/DDBJ databases">
        <title>Metabacillus sp. strain KIGAM252 whole genome sequence.</title>
        <authorList>
            <person name="Seo M.-J."/>
            <person name="Cho E.-S."/>
            <person name="Hwang C.Y."/>
            <person name="Yoon D.J."/>
        </authorList>
    </citation>
    <scope>NUCLEOTIDE SEQUENCE [LARGE SCALE GENOMIC DNA]</scope>
    <source>
        <strain evidence="1 2">KIGAM252</strain>
    </source>
</reference>
<dbReference type="GO" id="GO:0097266">
    <property type="term" value="F:phenylacetyl-CoA 1,2-epoxidase activity"/>
    <property type="evidence" value="ECO:0007669"/>
    <property type="project" value="UniProtKB-EC"/>
</dbReference>
<dbReference type="InterPro" id="IPR009078">
    <property type="entry name" value="Ferritin-like_SF"/>
</dbReference>
<dbReference type="PIRSF" id="PIRSF037834">
    <property type="entry name" value="PA_CoA_Oase3"/>
    <property type="match status" value="1"/>
</dbReference>
<name>A0ABS5L9U8_9BACI</name>